<feature type="transmembrane region" description="Helical" evidence="8">
    <location>
        <begin position="87"/>
        <end position="110"/>
    </location>
</feature>
<dbReference type="Gene3D" id="3.40.30.10">
    <property type="entry name" value="Glutaredoxin"/>
    <property type="match status" value="1"/>
</dbReference>
<dbReference type="RefSeq" id="WP_183627531.1">
    <property type="nucleotide sequence ID" value="NZ_JACIDX010000015.1"/>
</dbReference>
<keyword evidence="3 8" id="KW-0812">Transmembrane</keyword>
<dbReference type="GO" id="GO:0005886">
    <property type="term" value="C:plasma membrane"/>
    <property type="evidence" value="ECO:0007669"/>
    <property type="project" value="UniProtKB-SubCell"/>
</dbReference>
<dbReference type="PROSITE" id="PS00194">
    <property type="entry name" value="THIOREDOXIN_1"/>
    <property type="match status" value="1"/>
</dbReference>
<evidence type="ECO:0000313" key="11">
    <source>
        <dbReference type="Proteomes" id="UP000548867"/>
    </source>
</evidence>
<keyword evidence="7" id="KW-0676">Redox-active center</keyword>
<dbReference type="PROSITE" id="PS51352">
    <property type="entry name" value="THIOREDOXIN_2"/>
    <property type="match status" value="1"/>
</dbReference>
<dbReference type="InterPro" id="IPR036249">
    <property type="entry name" value="Thioredoxin-like_sf"/>
</dbReference>
<dbReference type="Pfam" id="PF02683">
    <property type="entry name" value="DsbD_TM"/>
    <property type="match status" value="1"/>
</dbReference>
<dbReference type="InterPro" id="IPR017937">
    <property type="entry name" value="Thioredoxin_CS"/>
</dbReference>
<evidence type="ECO:0000256" key="4">
    <source>
        <dbReference type="ARBA" id="ARBA00022748"/>
    </source>
</evidence>
<dbReference type="EC" id="1.8.1.8" evidence="10"/>
<evidence type="ECO:0000256" key="8">
    <source>
        <dbReference type="SAM" id="Phobius"/>
    </source>
</evidence>
<feature type="transmembrane region" description="Helical" evidence="8">
    <location>
        <begin position="6"/>
        <end position="25"/>
    </location>
</feature>
<protein>
    <submittedName>
        <fullName evidence="10">Thiol:disulfide interchange protein DsbD</fullName>
        <ecNumber evidence="10">1.8.1.8</ecNumber>
    </submittedName>
</protein>
<dbReference type="InterPro" id="IPR035671">
    <property type="entry name" value="DsbD_gamma"/>
</dbReference>
<feature type="transmembrane region" description="Helical" evidence="8">
    <location>
        <begin position="122"/>
        <end position="146"/>
    </location>
</feature>
<evidence type="ECO:0000256" key="3">
    <source>
        <dbReference type="ARBA" id="ARBA00022692"/>
    </source>
</evidence>
<feature type="transmembrane region" description="Helical" evidence="8">
    <location>
        <begin position="227"/>
        <end position="246"/>
    </location>
</feature>
<dbReference type="EMBL" id="JACIDX010000015">
    <property type="protein sequence ID" value="MBB3956671.1"/>
    <property type="molecule type" value="Genomic_DNA"/>
</dbReference>
<feature type="transmembrane region" description="Helical" evidence="8">
    <location>
        <begin position="46"/>
        <end position="67"/>
    </location>
</feature>
<dbReference type="InterPro" id="IPR013766">
    <property type="entry name" value="Thioredoxin_domain"/>
</dbReference>
<gene>
    <name evidence="10" type="ORF">GGR38_003637</name>
</gene>
<dbReference type="AlphaFoldDB" id="A0A7W6CHJ3"/>
<keyword evidence="10" id="KW-0560">Oxidoreductase</keyword>
<feature type="transmembrane region" description="Helical" evidence="8">
    <location>
        <begin position="193"/>
        <end position="215"/>
    </location>
</feature>
<dbReference type="GO" id="GO:0047134">
    <property type="term" value="F:protein-disulfide reductase [NAD(P)H] activity"/>
    <property type="evidence" value="ECO:0007669"/>
    <property type="project" value="UniProtKB-EC"/>
</dbReference>
<dbReference type="GO" id="GO:0017004">
    <property type="term" value="P:cytochrome complex assembly"/>
    <property type="evidence" value="ECO:0007669"/>
    <property type="project" value="UniProtKB-KW"/>
</dbReference>
<organism evidence="10 11">
    <name type="scientific">Novosphingobium sediminicola</name>
    <dbReference type="NCBI Taxonomy" id="563162"/>
    <lineage>
        <taxon>Bacteria</taxon>
        <taxon>Pseudomonadati</taxon>
        <taxon>Pseudomonadota</taxon>
        <taxon>Alphaproteobacteria</taxon>
        <taxon>Sphingomonadales</taxon>
        <taxon>Sphingomonadaceae</taxon>
        <taxon>Novosphingobium</taxon>
    </lineage>
</organism>
<keyword evidence="11" id="KW-1185">Reference proteome</keyword>
<evidence type="ECO:0000256" key="5">
    <source>
        <dbReference type="ARBA" id="ARBA00022989"/>
    </source>
</evidence>
<evidence type="ECO:0000256" key="2">
    <source>
        <dbReference type="ARBA" id="ARBA00022475"/>
    </source>
</evidence>
<proteinExistence type="predicted"/>
<dbReference type="Pfam" id="PF13899">
    <property type="entry name" value="Thioredoxin_7"/>
    <property type="match status" value="1"/>
</dbReference>
<evidence type="ECO:0000256" key="6">
    <source>
        <dbReference type="ARBA" id="ARBA00023136"/>
    </source>
</evidence>
<dbReference type="PANTHER" id="PTHR32234:SF3">
    <property type="entry name" value="SUPPRESSION OF COPPER SENSITIVITY PROTEIN"/>
    <property type="match status" value="1"/>
</dbReference>
<feature type="transmembrane region" description="Helical" evidence="8">
    <location>
        <begin position="258"/>
        <end position="276"/>
    </location>
</feature>
<name>A0A7W6CHJ3_9SPHN</name>
<keyword evidence="5 8" id="KW-1133">Transmembrane helix</keyword>
<keyword evidence="4" id="KW-0201">Cytochrome c-type biogenesis</keyword>
<accession>A0A7W6CHJ3</accession>
<comment type="subcellular location">
    <subcellularLocation>
        <location evidence="1">Cell membrane</location>
        <topology evidence="1">Multi-pass membrane protein</topology>
    </subcellularLocation>
</comment>
<feature type="transmembrane region" description="Helical" evidence="8">
    <location>
        <begin position="158"/>
        <end position="181"/>
    </location>
</feature>
<dbReference type="InterPro" id="IPR003834">
    <property type="entry name" value="Cyt_c_assmbl_TM_dom"/>
</dbReference>
<keyword evidence="2" id="KW-1003">Cell membrane</keyword>
<evidence type="ECO:0000313" key="10">
    <source>
        <dbReference type="EMBL" id="MBB3956671.1"/>
    </source>
</evidence>
<evidence type="ECO:0000256" key="7">
    <source>
        <dbReference type="ARBA" id="ARBA00023284"/>
    </source>
</evidence>
<dbReference type="GO" id="GO:0045454">
    <property type="term" value="P:cell redox homeostasis"/>
    <property type="evidence" value="ECO:0007669"/>
    <property type="project" value="TreeGrafter"/>
</dbReference>
<dbReference type="PANTHER" id="PTHR32234">
    <property type="entry name" value="THIOL:DISULFIDE INTERCHANGE PROTEIN DSBD"/>
    <property type="match status" value="1"/>
</dbReference>
<dbReference type="SUPFAM" id="SSF52833">
    <property type="entry name" value="Thioredoxin-like"/>
    <property type="match status" value="1"/>
</dbReference>
<evidence type="ECO:0000256" key="1">
    <source>
        <dbReference type="ARBA" id="ARBA00004651"/>
    </source>
</evidence>
<dbReference type="CDD" id="cd02953">
    <property type="entry name" value="DsbDgamma"/>
    <property type="match status" value="1"/>
</dbReference>
<reference evidence="10 11" key="1">
    <citation type="submission" date="2020-08" db="EMBL/GenBank/DDBJ databases">
        <title>Genomic Encyclopedia of Type Strains, Phase IV (KMG-IV): sequencing the most valuable type-strain genomes for metagenomic binning, comparative biology and taxonomic classification.</title>
        <authorList>
            <person name="Goeker M."/>
        </authorList>
    </citation>
    <scope>NUCLEOTIDE SEQUENCE [LARGE SCALE GENOMIC DNA]</scope>
    <source>
        <strain evidence="10 11">DSM 27057</strain>
    </source>
</reference>
<feature type="domain" description="Thioredoxin" evidence="9">
    <location>
        <begin position="250"/>
        <end position="406"/>
    </location>
</feature>
<sequence length="409" mass="42025">MLIAILSAFLGGLILNCMPCVFPIISLKAFGLLRQGGDQAHLRREGVAFLVGSLLAMLALAGVLMALRAGGEAVGWGFQLQSPAIVALLALVMIGSALNLMGLFEMGIGLQRAGQAMDGRSGLIGTALTGALSVMVATPCAGPFMAGALGYALVQPPLVGLAVFAALAVGVAAPFTLLCFCPPLARMLPRPGAWMVTLKHGLAFPMLAAAAWLIWVLDAQTGSAGLPFILGCALLLAMTAWLYGLAQRRAMSGKPARALTLAAATGLAAIGAAFAMPGQAFETRRPVAQADSGPIRWSPARVARETAAGRPVFVDFSASWCLTCKVNEKAVLSTPAFKEAMARTNTAFMIADSTNYDAEIEKAMSDLGRTGLPLYLVYPAGGGKPVILPQVLSIGMATGALDVAAGGKG</sequence>
<evidence type="ECO:0000259" key="9">
    <source>
        <dbReference type="PROSITE" id="PS51352"/>
    </source>
</evidence>
<comment type="caution">
    <text evidence="10">The sequence shown here is derived from an EMBL/GenBank/DDBJ whole genome shotgun (WGS) entry which is preliminary data.</text>
</comment>
<dbReference type="Proteomes" id="UP000548867">
    <property type="component" value="Unassembled WGS sequence"/>
</dbReference>
<keyword evidence="6 8" id="KW-0472">Membrane</keyword>